<evidence type="ECO:0000313" key="4">
    <source>
        <dbReference type="Proteomes" id="UP001519287"/>
    </source>
</evidence>
<name>A0ABS4IQA1_9BACL</name>
<gene>
    <name evidence="3" type="ORF">J2Z66_000676</name>
</gene>
<evidence type="ECO:0000256" key="2">
    <source>
        <dbReference type="SAM" id="Phobius"/>
    </source>
</evidence>
<protein>
    <recommendedName>
        <fullName evidence="5">Lipoprotein</fullName>
    </recommendedName>
</protein>
<evidence type="ECO:0000313" key="3">
    <source>
        <dbReference type="EMBL" id="MBP1989081.1"/>
    </source>
</evidence>
<comment type="caution">
    <text evidence="3">The sequence shown here is derived from an EMBL/GenBank/DDBJ whole genome shotgun (WGS) entry which is preliminary data.</text>
</comment>
<proteinExistence type="predicted"/>
<feature type="compositionally biased region" description="Basic residues" evidence="1">
    <location>
        <begin position="30"/>
        <end position="49"/>
    </location>
</feature>
<dbReference type="PROSITE" id="PS51257">
    <property type="entry name" value="PROKAR_LIPOPROTEIN"/>
    <property type="match status" value="1"/>
</dbReference>
<sequence length="49" mass="5546">MKTKFLSYLLVFTLLLMILMLTACNLMGGKKSRKTSSKIKVKANRAKPK</sequence>
<dbReference type="Proteomes" id="UP001519287">
    <property type="component" value="Unassembled WGS sequence"/>
</dbReference>
<evidence type="ECO:0008006" key="5">
    <source>
        <dbReference type="Google" id="ProtNLM"/>
    </source>
</evidence>
<organism evidence="3 4">
    <name type="scientific">Paenibacillus eucommiae</name>
    <dbReference type="NCBI Taxonomy" id="1355755"/>
    <lineage>
        <taxon>Bacteria</taxon>
        <taxon>Bacillati</taxon>
        <taxon>Bacillota</taxon>
        <taxon>Bacilli</taxon>
        <taxon>Bacillales</taxon>
        <taxon>Paenibacillaceae</taxon>
        <taxon>Paenibacillus</taxon>
    </lineage>
</organism>
<keyword evidence="4" id="KW-1185">Reference proteome</keyword>
<reference evidence="3 4" key="1">
    <citation type="submission" date="2021-03" db="EMBL/GenBank/DDBJ databases">
        <title>Genomic Encyclopedia of Type Strains, Phase IV (KMG-IV): sequencing the most valuable type-strain genomes for metagenomic binning, comparative biology and taxonomic classification.</title>
        <authorList>
            <person name="Goeker M."/>
        </authorList>
    </citation>
    <scope>NUCLEOTIDE SEQUENCE [LARGE SCALE GENOMIC DNA]</scope>
    <source>
        <strain evidence="3 4">DSM 26048</strain>
    </source>
</reference>
<accession>A0ABS4IQA1</accession>
<feature type="transmembrane region" description="Helical" evidence="2">
    <location>
        <begin position="6"/>
        <end position="28"/>
    </location>
</feature>
<keyword evidence="2" id="KW-0472">Membrane</keyword>
<keyword evidence="2" id="KW-1133">Transmembrane helix</keyword>
<evidence type="ECO:0000256" key="1">
    <source>
        <dbReference type="SAM" id="MobiDB-lite"/>
    </source>
</evidence>
<keyword evidence="2" id="KW-0812">Transmembrane</keyword>
<dbReference type="RefSeq" id="WP_209969898.1">
    <property type="nucleotide sequence ID" value="NZ_JAGGLB010000002.1"/>
</dbReference>
<feature type="region of interest" description="Disordered" evidence="1">
    <location>
        <begin position="29"/>
        <end position="49"/>
    </location>
</feature>
<dbReference type="EMBL" id="JAGGLB010000002">
    <property type="protein sequence ID" value="MBP1989081.1"/>
    <property type="molecule type" value="Genomic_DNA"/>
</dbReference>